<dbReference type="NCBIfam" id="TIGR03353">
    <property type="entry name" value="VI_chp_4"/>
    <property type="match status" value="1"/>
</dbReference>
<sequence>MKGLRKVVWAEGMFLGQQHFQMWDNYLESYQSLQIRSISPMAWGLLQLDIDQEALDNNQFRVSFCQAIFPDGRLISYEAGESEPLAKELSGGYSEKIELYLCLPANRTTKGINGYHNNGQLSAWYADYRQIADENDPSREREVMLGHPNLMIVTGDESRENFTSIKIAEIVNDGDGEYSFVENYIPPIVNIQASEYLSAMLVRVIELFSAKIRVLNERRKQYSSGIAEFGHNDVSNFLVLQALSGAIPILQHFRKNVDLHPEQIYQLLSNVIGGLCPFSLEMDVHSIPIYQHNNLTKVFTTLERLLRDLVDVAMPTKVAQIKLIKESDALYSVDNIESAVLGSSTLFLAVLLESENSNWVGKFERMAKVGARVDIEMIVASALPGVNIRHMQRPPSNLPIKSGFEYYRLDPNGTFWDRIANERTLGLFIPRDFIKAKIEIVTVKES</sequence>
<protein>
    <recommendedName>
        <fullName evidence="2">Type VI secretion system baseplate subunit TssK</fullName>
    </recommendedName>
</protein>
<dbReference type="Pfam" id="PF05936">
    <property type="entry name" value="T6SS_VasE"/>
    <property type="match status" value="1"/>
</dbReference>
<dbReference type="AlphaFoldDB" id="A0A3B0ZZX9"/>
<accession>A0A3B0ZZX9</accession>
<organism evidence="1">
    <name type="scientific">hydrothermal vent metagenome</name>
    <dbReference type="NCBI Taxonomy" id="652676"/>
    <lineage>
        <taxon>unclassified sequences</taxon>
        <taxon>metagenomes</taxon>
        <taxon>ecological metagenomes</taxon>
    </lineage>
</organism>
<reference evidence="1" key="1">
    <citation type="submission" date="2018-06" db="EMBL/GenBank/DDBJ databases">
        <authorList>
            <person name="Zhirakovskaya E."/>
        </authorList>
    </citation>
    <scope>NUCLEOTIDE SEQUENCE</scope>
</reference>
<name>A0A3B0ZZX9_9ZZZZ</name>
<dbReference type="EMBL" id="UOFS01000013">
    <property type="protein sequence ID" value="VAW92907.1"/>
    <property type="molecule type" value="Genomic_DNA"/>
</dbReference>
<dbReference type="InterPro" id="IPR010263">
    <property type="entry name" value="T6SS_TssK"/>
</dbReference>
<proteinExistence type="predicted"/>
<gene>
    <name evidence="1" type="ORF">MNBD_GAMMA22-522</name>
</gene>
<dbReference type="PANTHER" id="PTHR35566">
    <property type="entry name" value="BLR3599 PROTEIN"/>
    <property type="match status" value="1"/>
</dbReference>
<dbReference type="PANTHER" id="PTHR35566:SF1">
    <property type="entry name" value="TYPE VI SECRETION SYSTEM BASEPLATE COMPONENT TSSK1"/>
    <property type="match status" value="1"/>
</dbReference>
<evidence type="ECO:0008006" key="2">
    <source>
        <dbReference type="Google" id="ProtNLM"/>
    </source>
</evidence>
<evidence type="ECO:0000313" key="1">
    <source>
        <dbReference type="EMBL" id="VAW92907.1"/>
    </source>
</evidence>